<dbReference type="Proteomes" id="UP000054928">
    <property type="component" value="Unassembled WGS sequence"/>
</dbReference>
<reference evidence="4" key="1">
    <citation type="submission" date="2014-09" db="EMBL/GenBank/DDBJ databases">
        <authorList>
            <person name="Sharma Rahul"/>
            <person name="Thines Marco"/>
        </authorList>
    </citation>
    <scope>NUCLEOTIDE SEQUENCE [LARGE SCALE GENOMIC DNA]</scope>
</reference>
<proteinExistence type="predicted"/>
<accession>A0A0P1B4P1</accession>
<dbReference type="OrthoDB" id="119918at2759"/>
<evidence type="ECO:0000256" key="1">
    <source>
        <dbReference type="SAM" id="MobiDB-lite"/>
    </source>
</evidence>
<dbReference type="RefSeq" id="XP_024584777.1">
    <property type="nucleotide sequence ID" value="XM_024719483.1"/>
</dbReference>
<dbReference type="Pfam" id="PF03732">
    <property type="entry name" value="Retrotrans_gag"/>
    <property type="match status" value="1"/>
</dbReference>
<sequence>MLQQKLSASIAPMTSPSTTDDSSRSRPLVGSVKTFEGKDGENSLLWVREVEMTLASAMLQNEQKRVALAISKLGDRAREWAFTCGASVEAAFPSLKELMRQLLRVFSPTNQAYRVRLRFLAARQGKKELVDFVQELETLIAGMAADPLPEAVAVNIFMKGLRAGVARMAGFRVHSSSSEVVMNLALNAKLNFRPLQLGWNAHRQGSSSGPEPMRLSYAAR</sequence>
<evidence type="ECO:0000313" key="4">
    <source>
        <dbReference type="Proteomes" id="UP000054928"/>
    </source>
</evidence>
<dbReference type="GeneID" id="36401288"/>
<name>A0A0P1B4P1_PLAHL</name>
<dbReference type="AlphaFoldDB" id="A0A0P1B4P1"/>
<protein>
    <submittedName>
        <fullName evidence="3">Retrotransposon gag domain</fullName>
    </submittedName>
</protein>
<dbReference type="STRING" id="4781.A0A0P1B4P1"/>
<dbReference type="InterPro" id="IPR005162">
    <property type="entry name" value="Retrotrans_gag_dom"/>
</dbReference>
<feature type="domain" description="Retrotransposon gag" evidence="2">
    <location>
        <begin position="68"/>
        <end position="162"/>
    </location>
</feature>
<evidence type="ECO:0000313" key="3">
    <source>
        <dbReference type="EMBL" id="CEG48408.1"/>
    </source>
</evidence>
<dbReference type="EMBL" id="CCYD01002939">
    <property type="protein sequence ID" value="CEG48408.1"/>
    <property type="molecule type" value="Genomic_DNA"/>
</dbReference>
<dbReference type="OMA" id="ESAFPIW"/>
<organism evidence="3 4">
    <name type="scientific">Plasmopara halstedii</name>
    <name type="common">Downy mildew of sunflower</name>
    <dbReference type="NCBI Taxonomy" id="4781"/>
    <lineage>
        <taxon>Eukaryota</taxon>
        <taxon>Sar</taxon>
        <taxon>Stramenopiles</taxon>
        <taxon>Oomycota</taxon>
        <taxon>Peronosporomycetes</taxon>
        <taxon>Peronosporales</taxon>
        <taxon>Peronosporaceae</taxon>
        <taxon>Plasmopara</taxon>
    </lineage>
</organism>
<keyword evidence="4" id="KW-1185">Reference proteome</keyword>
<feature type="region of interest" description="Disordered" evidence="1">
    <location>
        <begin position="1"/>
        <end position="34"/>
    </location>
</feature>
<evidence type="ECO:0000259" key="2">
    <source>
        <dbReference type="Pfam" id="PF03732"/>
    </source>
</evidence>